<dbReference type="Pfam" id="PF01740">
    <property type="entry name" value="STAS"/>
    <property type="match status" value="1"/>
</dbReference>
<dbReference type="CDD" id="cd07042">
    <property type="entry name" value="STAS_SulP_like_sulfate_transporter"/>
    <property type="match status" value="1"/>
</dbReference>
<keyword evidence="2 5" id="KW-0812">Transmembrane</keyword>
<name>A0A450TWI8_9GAMM</name>
<evidence type="ECO:0000256" key="3">
    <source>
        <dbReference type="ARBA" id="ARBA00022989"/>
    </source>
</evidence>
<dbReference type="InterPro" id="IPR001902">
    <property type="entry name" value="SLC26A/SulP_fam"/>
</dbReference>
<dbReference type="InterPro" id="IPR002645">
    <property type="entry name" value="STAS_dom"/>
</dbReference>
<evidence type="ECO:0000313" key="7">
    <source>
        <dbReference type="EMBL" id="VFJ73343.1"/>
    </source>
</evidence>
<dbReference type="Gene3D" id="3.30.750.24">
    <property type="entry name" value="STAS domain"/>
    <property type="match status" value="1"/>
</dbReference>
<dbReference type="GO" id="GO:0055085">
    <property type="term" value="P:transmembrane transport"/>
    <property type="evidence" value="ECO:0007669"/>
    <property type="project" value="InterPro"/>
</dbReference>
<dbReference type="GO" id="GO:0016020">
    <property type="term" value="C:membrane"/>
    <property type="evidence" value="ECO:0007669"/>
    <property type="project" value="UniProtKB-SubCell"/>
</dbReference>
<dbReference type="SUPFAM" id="SSF52091">
    <property type="entry name" value="SpoIIaa-like"/>
    <property type="match status" value="1"/>
</dbReference>
<feature type="domain" description="STAS" evidence="6">
    <location>
        <begin position="442"/>
        <end position="546"/>
    </location>
</feature>
<proteinExistence type="predicted"/>
<organism evidence="7">
    <name type="scientific">Candidatus Kentrum sp. FW</name>
    <dbReference type="NCBI Taxonomy" id="2126338"/>
    <lineage>
        <taxon>Bacteria</taxon>
        <taxon>Pseudomonadati</taxon>
        <taxon>Pseudomonadota</taxon>
        <taxon>Gammaproteobacteria</taxon>
        <taxon>Candidatus Kentrum</taxon>
    </lineage>
</organism>
<feature type="transmembrane region" description="Helical" evidence="5">
    <location>
        <begin position="201"/>
        <end position="224"/>
    </location>
</feature>
<feature type="transmembrane region" description="Helical" evidence="5">
    <location>
        <begin position="93"/>
        <end position="115"/>
    </location>
</feature>
<reference evidence="7" key="1">
    <citation type="submission" date="2019-02" db="EMBL/GenBank/DDBJ databases">
        <authorList>
            <person name="Gruber-Vodicka R. H."/>
            <person name="Seah K. B. B."/>
        </authorList>
    </citation>
    <scope>NUCLEOTIDE SEQUENCE</scope>
    <source>
        <strain evidence="7">BECK_BZ131</strain>
    </source>
</reference>
<evidence type="ECO:0000256" key="4">
    <source>
        <dbReference type="ARBA" id="ARBA00023136"/>
    </source>
</evidence>
<gene>
    <name evidence="7" type="ORF">BECKFW1821C_GA0114237_104822</name>
</gene>
<evidence type="ECO:0000256" key="5">
    <source>
        <dbReference type="SAM" id="Phobius"/>
    </source>
</evidence>
<dbReference type="InterPro" id="IPR036513">
    <property type="entry name" value="STAS_dom_sf"/>
</dbReference>
<feature type="transmembrane region" description="Helical" evidence="5">
    <location>
        <begin position="371"/>
        <end position="404"/>
    </location>
</feature>
<feature type="transmembrane region" description="Helical" evidence="5">
    <location>
        <begin position="12"/>
        <end position="33"/>
    </location>
</feature>
<evidence type="ECO:0000256" key="2">
    <source>
        <dbReference type="ARBA" id="ARBA00022692"/>
    </source>
</evidence>
<comment type="subcellular location">
    <subcellularLocation>
        <location evidence="1">Membrane</location>
        <topology evidence="1">Multi-pass membrane protein</topology>
    </subcellularLocation>
</comment>
<dbReference type="Pfam" id="PF00916">
    <property type="entry name" value="Sulfate_transp"/>
    <property type="match status" value="1"/>
</dbReference>
<protein>
    <submittedName>
        <fullName evidence="7">Sulfate permease, SulP family</fullName>
    </submittedName>
</protein>
<feature type="transmembrane region" description="Helical" evidence="5">
    <location>
        <begin position="39"/>
        <end position="58"/>
    </location>
</feature>
<dbReference type="AlphaFoldDB" id="A0A450TWI8"/>
<dbReference type="PROSITE" id="PS50801">
    <property type="entry name" value="STAS"/>
    <property type="match status" value="1"/>
</dbReference>
<feature type="transmembrane region" description="Helical" evidence="5">
    <location>
        <begin position="127"/>
        <end position="152"/>
    </location>
</feature>
<feature type="transmembrane region" description="Helical" evidence="5">
    <location>
        <begin position="244"/>
        <end position="265"/>
    </location>
</feature>
<evidence type="ECO:0000259" key="6">
    <source>
        <dbReference type="PROSITE" id="PS50801"/>
    </source>
</evidence>
<dbReference type="EMBL" id="CAADFE010000048">
    <property type="protein sequence ID" value="VFJ73343.1"/>
    <property type="molecule type" value="Genomic_DNA"/>
</dbReference>
<dbReference type="InterPro" id="IPR011547">
    <property type="entry name" value="SLC26A/SulP_dom"/>
</dbReference>
<dbReference type="PANTHER" id="PTHR11814">
    <property type="entry name" value="SULFATE TRANSPORTER"/>
    <property type="match status" value="1"/>
</dbReference>
<feature type="transmembrane region" description="Helical" evidence="5">
    <location>
        <begin position="172"/>
        <end position="189"/>
    </location>
</feature>
<accession>A0A450TWI8</accession>
<sequence>MQIIHGLHFNNLRGDIYGGLTAAVVALPLALAFGVSSGAGPIAGLYGAIFVGFFASIFGGTPAQISGPTGPMTVVMAAVFTQYTALYPNDPMAGAALAFTVVIMGGVFQIIFGFLKIGRYINLVPTPVISGFMSGIGVIIILLQIGPLLGYAAKTGPLVSMQALPEVVANPVTDALLLGLLTLAIVYLLPKRIGRILPAPLLALIVGTLVLFFTGGEATTLGDIPTGLPTPGLPVLELSLLLDMVRSALILAVLGAIDSLLTSLVADNITRTHHDSDRELIGQGIGNMVAGLFGGLPGAGATMRTVVNVNAGGGTPISGALHAVVLLAIVLGAGVSASYIPHAVLAGILIKVGTDIIDWDYLKRLHRVPKVGAVIMFTVFSITVFVDLITAVTIGVIMASLAFMKRMTDFQLASITAITDPAGEKLLSQEETRIMKEARGRILLFHPIGPMSFSSAKGMVRQVAKFDYYDALVLDISNVPFIDYTTSRAIEDIIFDVQGVGRHVFIVNAGEAVMNMLEKQQVLDSVPKEYRCARRTDALKQALGLLKGNVS</sequence>
<feature type="transmembrane region" description="Helical" evidence="5">
    <location>
        <begin position="285"/>
        <end position="303"/>
    </location>
</feature>
<evidence type="ECO:0000256" key="1">
    <source>
        <dbReference type="ARBA" id="ARBA00004141"/>
    </source>
</evidence>
<feature type="transmembrane region" description="Helical" evidence="5">
    <location>
        <begin position="323"/>
        <end position="350"/>
    </location>
</feature>
<keyword evidence="3 5" id="KW-1133">Transmembrane helix</keyword>
<keyword evidence="4 5" id="KW-0472">Membrane</keyword>